<dbReference type="GO" id="GO:0019005">
    <property type="term" value="C:SCF ubiquitin ligase complex"/>
    <property type="evidence" value="ECO:0007669"/>
    <property type="project" value="TreeGrafter"/>
</dbReference>
<feature type="region of interest" description="Disordered" evidence="1">
    <location>
        <begin position="669"/>
        <end position="734"/>
    </location>
</feature>
<gene>
    <name evidence="3" type="ORF">MCOR_1019</name>
</gene>
<evidence type="ECO:0000313" key="4">
    <source>
        <dbReference type="Proteomes" id="UP000507470"/>
    </source>
</evidence>
<evidence type="ECO:0000259" key="2">
    <source>
        <dbReference type="Pfam" id="PF25372"/>
    </source>
</evidence>
<dbReference type="InterPro" id="IPR057207">
    <property type="entry name" value="FBXL15_LRR"/>
</dbReference>
<dbReference type="InterPro" id="IPR032675">
    <property type="entry name" value="LRR_dom_sf"/>
</dbReference>
<feature type="region of interest" description="Disordered" evidence="1">
    <location>
        <begin position="288"/>
        <end position="307"/>
    </location>
</feature>
<dbReference type="OrthoDB" id="10257471at2759"/>
<feature type="compositionally biased region" description="Basic and acidic residues" evidence="1">
    <location>
        <begin position="288"/>
        <end position="297"/>
    </location>
</feature>
<dbReference type="InterPro" id="IPR006553">
    <property type="entry name" value="Leu-rich_rpt_Cys-con_subtyp"/>
</dbReference>
<keyword evidence="4" id="KW-1185">Reference proteome</keyword>
<feature type="compositionally biased region" description="Basic and acidic residues" evidence="1">
    <location>
        <begin position="675"/>
        <end position="722"/>
    </location>
</feature>
<dbReference type="AlphaFoldDB" id="A0A6J7ZUC5"/>
<dbReference type="Proteomes" id="UP000507470">
    <property type="component" value="Unassembled WGS sequence"/>
</dbReference>
<dbReference type="PANTHER" id="PTHR13318">
    <property type="entry name" value="PARTNER OF PAIRED, ISOFORM B-RELATED"/>
    <property type="match status" value="1"/>
</dbReference>
<dbReference type="SUPFAM" id="SSF52047">
    <property type="entry name" value="RNI-like"/>
    <property type="match status" value="2"/>
</dbReference>
<dbReference type="SMART" id="SM00367">
    <property type="entry name" value="LRR_CC"/>
    <property type="match status" value="9"/>
</dbReference>
<feature type="domain" description="F-box/LRR-repeat protein 15-like leucin rich repeat" evidence="2">
    <location>
        <begin position="771"/>
        <end position="973"/>
    </location>
</feature>
<name>A0A6J7ZUC5_MYTCO</name>
<proteinExistence type="predicted"/>
<accession>A0A6J7ZUC5</accession>
<evidence type="ECO:0000313" key="3">
    <source>
        <dbReference type="EMBL" id="CAC5357286.1"/>
    </source>
</evidence>
<sequence>MAMVPSLKSISTLASSHVLLDFVEETNPKLTEYLLTLLEDGVFSAVAEDLLIILLQFYSEKVTDRILKAIVQCHLRELKVDKCLPQLTFFGLTEVIKKCPHLQKISLKECDQLMSPGQFVLWRRLGVSITALCLESCHNVSDQVVKSALRHIPTLQHLNVSSCDSLTETVFLLNEDLQKEREFTPSHDTSHHYECSLISVDVSGCRGITATAVRHLTSLTGPSLKNVNLSWTSINLIAILSLAGYSLPAMIELVLSFYNKAESQKDPKNDELYQCLLEFKSTLEKVDQQQEKKDTDHVTSGCKDASDAGGDADIRSVLHLPVNNITTDLDDHEEIVMYTSEHESVGLAGIKTCTMGDRSTENKNPENTTNDLYKTVGNSSISSIAQVFEDPYIQNIKESCFSNQESVDSINAKDLMNCSEFSEASECVHPDNVEIDFVESPEDFGSDSTNFSKTKVTDICFTNESINNVDACCQSCCGIGISDGANFECQTDDVCVPNSDIFMKTGSKQELGATSINFDQNKLGSSSKTFQESIETLNNKTDSIQLSDLHSNGTSFQISEHNNARYGAGNDLICQKCEQLRLACDSSSVLCNAHLAISESEGNICDHKNCKVEVKGEGQIYNLANGKVGGDNQAIAFSDCLESITLNNDCTLKSCDVSHGNDSFLQNIKENGNIDGKDRKPSDENAKIKENENIDGKDIKPLDDNLKIKENGNVEEDSRTSEENQTDESNTPKVNREIIKQTYKPQLVSVDVTNKFTSVYESVGFDCLKEFLQCSPNLQKFGMSWAGLTDEMVKDLTPFLKDLKEISLTDCESVTYGITHIGHTCQKLKKVDLNGIHFIKDMFLRPFLLSPKLQNLYLAESDISDGTLFRLAARKMDKFEELDLSWCDEVTVQGLNALCRKPSTLKKLSFRHCPATPMTLALMAENFKQLQNLNICSVDSITDSSVVYLVENLPLLREIDISWNSGLSDVCVKALLRSCIHLKKAVLSGIKFLTSAPFLPIISDLQKFRRCQALLRFKLQERKILTENGDEHYSSDEEYEELCVPYRSTTYAPNLQILELEYCDCVDDNHLAEIVAVCRGSLFIVDYFREAIKPVMIHAQKGKVYLPPHFKNS</sequence>
<protein>
    <recommendedName>
        <fullName evidence="2">F-box/LRR-repeat protein 15-like leucin rich repeat domain-containing protein</fullName>
    </recommendedName>
</protein>
<organism evidence="3 4">
    <name type="scientific">Mytilus coruscus</name>
    <name type="common">Sea mussel</name>
    <dbReference type="NCBI Taxonomy" id="42192"/>
    <lineage>
        <taxon>Eukaryota</taxon>
        <taxon>Metazoa</taxon>
        <taxon>Spiralia</taxon>
        <taxon>Lophotrochozoa</taxon>
        <taxon>Mollusca</taxon>
        <taxon>Bivalvia</taxon>
        <taxon>Autobranchia</taxon>
        <taxon>Pteriomorphia</taxon>
        <taxon>Mytilida</taxon>
        <taxon>Mytiloidea</taxon>
        <taxon>Mytilidae</taxon>
        <taxon>Mytilinae</taxon>
        <taxon>Mytilus</taxon>
    </lineage>
</organism>
<dbReference type="PANTHER" id="PTHR13318:SF190">
    <property type="entry name" value="PARTNER OF PAIRED, ISOFORM B"/>
    <property type="match status" value="1"/>
</dbReference>
<evidence type="ECO:0000256" key="1">
    <source>
        <dbReference type="SAM" id="MobiDB-lite"/>
    </source>
</evidence>
<reference evidence="3 4" key="1">
    <citation type="submission" date="2020-06" db="EMBL/GenBank/DDBJ databases">
        <authorList>
            <person name="Li R."/>
            <person name="Bekaert M."/>
        </authorList>
    </citation>
    <scope>NUCLEOTIDE SEQUENCE [LARGE SCALE GENOMIC DNA]</scope>
    <source>
        <strain evidence="4">wild</strain>
    </source>
</reference>
<dbReference type="Pfam" id="PF25372">
    <property type="entry name" value="DUF7885"/>
    <property type="match status" value="1"/>
</dbReference>
<dbReference type="GO" id="GO:0031146">
    <property type="term" value="P:SCF-dependent proteasomal ubiquitin-dependent protein catabolic process"/>
    <property type="evidence" value="ECO:0007669"/>
    <property type="project" value="TreeGrafter"/>
</dbReference>
<dbReference type="Gene3D" id="3.80.10.10">
    <property type="entry name" value="Ribonuclease Inhibitor"/>
    <property type="match status" value="3"/>
</dbReference>
<dbReference type="EMBL" id="CACVKT020000202">
    <property type="protein sequence ID" value="CAC5357286.1"/>
    <property type="molecule type" value="Genomic_DNA"/>
</dbReference>